<keyword evidence="2" id="KW-0732">Signal</keyword>
<proteinExistence type="evidence at transcript level"/>
<name>J7QU88_PATVU</name>
<feature type="signal peptide" evidence="2">
    <location>
        <begin position="1"/>
        <end position="22"/>
    </location>
</feature>
<reference evidence="4" key="1">
    <citation type="journal article" date="2012" name="Mar. Biotechnol.">
        <title>Analysis of a deep transcriptome from the mantle tissue of Patella vulgata Linnaeus (Mollusca: Gastropoda: Patellidae) reveals candidate biomineralising genes.</title>
        <authorList>
            <person name="Werner G.D."/>
            <person name="Gemmell P."/>
            <person name="Grosser S."/>
            <person name="Hamer R."/>
            <person name="Shimeld S.M."/>
        </authorList>
    </citation>
    <scope>NUCLEOTIDE SEQUENCE</scope>
    <source>
        <tissue evidence="4">Mantle</tissue>
    </source>
</reference>
<dbReference type="EMBL" id="HE962376">
    <property type="protein sequence ID" value="CCJ09596.1"/>
    <property type="molecule type" value="mRNA"/>
</dbReference>
<dbReference type="Gene3D" id="4.10.40.20">
    <property type="match status" value="1"/>
</dbReference>
<sequence>MKTLFLHICVVLVVIVVTGSDALSCAPCLNHRFLPRKRICPKLPKTCEPASKPCGCCPVCAGKVGDRCGRFQVRCEKGLTCQSQSEPTSLLGAYTISFNYLRQGICRKP</sequence>
<evidence type="ECO:0000256" key="1">
    <source>
        <dbReference type="ARBA" id="ARBA00023157"/>
    </source>
</evidence>
<dbReference type="Pfam" id="PF00219">
    <property type="entry name" value="IGFBP"/>
    <property type="match status" value="1"/>
</dbReference>
<dbReference type="OrthoDB" id="6076397at2759"/>
<dbReference type="GO" id="GO:0005576">
    <property type="term" value="C:extracellular region"/>
    <property type="evidence" value="ECO:0007669"/>
    <property type="project" value="InterPro"/>
</dbReference>
<evidence type="ECO:0000256" key="2">
    <source>
        <dbReference type="SAM" id="SignalP"/>
    </source>
</evidence>
<accession>J7QU88</accession>
<dbReference type="AlphaFoldDB" id="J7QU88"/>
<evidence type="ECO:0000259" key="3">
    <source>
        <dbReference type="PROSITE" id="PS51323"/>
    </source>
</evidence>
<evidence type="ECO:0000313" key="4">
    <source>
        <dbReference type="EMBL" id="CCJ09596.1"/>
    </source>
</evidence>
<feature type="chain" id="PRO_5003795715" evidence="2">
    <location>
        <begin position="23"/>
        <end position="109"/>
    </location>
</feature>
<dbReference type="PROSITE" id="PS00222">
    <property type="entry name" value="IGFBP_N_1"/>
    <property type="match status" value="1"/>
</dbReference>
<reference evidence="4" key="2">
    <citation type="submission" date="2012-07" db="EMBL/GenBank/DDBJ databases">
        <authorList>
            <person name="Shimeld S."/>
        </authorList>
    </citation>
    <scope>NUCLEOTIDE SEQUENCE</scope>
    <source>
        <tissue evidence="4">Mantle</tissue>
    </source>
</reference>
<dbReference type="InterPro" id="IPR009030">
    <property type="entry name" value="Growth_fac_rcpt_cys_sf"/>
</dbReference>
<dbReference type="InterPro" id="IPR017891">
    <property type="entry name" value="Insulin_GF-bd_Cys-rich_CS"/>
</dbReference>
<protein>
    <submittedName>
        <fullName evidence="4">Perlustrin</fullName>
    </submittedName>
</protein>
<dbReference type="SUPFAM" id="SSF57184">
    <property type="entry name" value="Growth factor receptor domain"/>
    <property type="match status" value="1"/>
</dbReference>
<feature type="domain" description="IGFBP N-terminal" evidence="3">
    <location>
        <begin position="21"/>
        <end position="109"/>
    </location>
</feature>
<organism evidence="4">
    <name type="scientific">Patella vulgata</name>
    <name type="common">Common limpet</name>
    <dbReference type="NCBI Taxonomy" id="6465"/>
    <lineage>
        <taxon>Eukaryota</taxon>
        <taxon>Metazoa</taxon>
        <taxon>Spiralia</taxon>
        <taxon>Lophotrochozoa</taxon>
        <taxon>Mollusca</taxon>
        <taxon>Gastropoda</taxon>
        <taxon>Patellogastropoda</taxon>
        <taxon>Patelloidea</taxon>
        <taxon>Patellidae</taxon>
        <taxon>Patella</taxon>
    </lineage>
</organism>
<dbReference type="InterPro" id="IPR000867">
    <property type="entry name" value="IGFBP-like"/>
</dbReference>
<keyword evidence="1" id="KW-1015">Disulfide bond</keyword>
<dbReference type="PROSITE" id="PS51323">
    <property type="entry name" value="IGFBP_N_2"/>
    <property type="match status" value="1"/>
</dbReference>